<name>A0A5C7GT77_9ROSI</name>
<accession>A0A5C7GT77</accession>
<dbReference type="GO" id="GO:0046872">
    <property type="term" value="F:metal ion binding"/>
    <property type="evidence" value="ECO:0007669"/>
    <property type="project" value="UniProtKB-KW"/>
</dbReference>
<dbReference type="Gene3D" id="2.60.120.330">
    <property type="entry name" value="B-lactam Antibiotic, Isopenicillin N Synthase, Chain"/>
    <property type="match status" value="1"/>
</dbReference>
<dbReference type="InterPro" id="IPR027443">
    <property type="entry name" value="IPNS-like_sf"/>
</dbReference>
<dbReference type="PANTHER" id="PTHR47991">
    <property type="entry name" value="OXOGLUTARATE/IRON-DEPENDENT DIOXYGENASE"/>
    <property type="match status" value="1"/>
</dbReference>
<sequence length="191" mass="21780">MGFNYYPPCPQPELVIGFPPHSDFLGLTILLEVNDAQGLQIKKDGMWIPVKSFPNAFIINIRDTLELKRSGFDHHSEIENSDELSLLLHEDFDDELRSEIEDCTRQLHYQLTYKLHQSPLFSCFVADALDGFTLMDGEICPAPSLVTPETPAMFRRISVVDYIKGLFSQKIDGKSYIHSMRIQNEPGMKSN</sequence>
<dbReference type="Proteomes" id="UP000323000">
    <property type="component" value="Chromosome 13"/>
</dbReference>
<evidence type="ECO:0000313" key="4">
    <source>
        <dbReference type="EMBL" id="TXG47785.1"/>
    </source>
</evidence>
<dbReference type="InterPro" id="IPR050295">
    <property type="entry name" value="Plant_2OG-oxidoreductases"/>
</dbReference>
<keyword evidence="1" id="KW-0479">Metal-binding</keyword>
<dbReference type="Pfam" id="PF03171">
    <property type="entry name" value="2OG-FeII_Oxy"/>
    <property type="match status" value="1"/>
</dbReference>
<organism evidence="4 5">
    <name type="scientific">Acer yangbiense</name>
    <dbReference type="NCBI Taxonomy" id="1000413"/>
    <lineage>
        <taxon>Eukaryota</taxon>
        <taxon>Viridiplantae</taxon>
        <taxon>Streptophyta</taxon>
        <taxon>Embryophyta</taxon>
        <taxon>Tracheophyta</taxon>
        <taxon>Spermatophyta</taxon>
        <taxon>Magnoliopsida</taxon>
        <taxon>eudicotyledons</taxon>
        <taxon>Gunneridae</taxon>
        <taxon>Pentapetalae</taxon>
        <taxon>rosids</taxon>
        <taxon>malvids</taxon>
        <taxon>Sapindales</taxon>
        <taxon>Sapindaceae</taxon>
        <taxon>Hippocastanoideae</taxon>
        <taxon>Acereae</taxon>
        <taxon>Acer</taxon>
    </lineage>
</organism>
<evidence type="ECO:0000259" key="3">
    <source>
        <dbReference type="PROSITE" id="PS51471"/>
    </source>
</evidence>
<reference evidence="5" key="1">
    <citation type="journal article" date="2019" name="Gigascience">
        <title>De novo genome assembly of the endangered Acer yangbiense, a plant species with extremely small populations endemic to Yunnan Province, China.</title>
        <authorList>
            <person name="Yang J."/>
            <person name="Wariss H.M."/>
            <person name="Tao L."/>
            <person name="Zhang R."/>
            <person name="Yun Q."/>
            <person name="Hollingsworth P."/>
            <person name="Dao Z."/>
            <person name="Luo G."/>
            <person name="Guo H."/>
            <person name="Ma Y."/>
            <person name="Sun W."/>
        </authorList>
    </citation>
    <scope>NUCLEOTIDE SEQUENCE [LARGE SCALE GENOMIC DNA]</scope>
    <source>
        <strain evidence="5">cv. Malutang</strain>
    </source>
</reference>
<dbReference type="PROSITE" id="PS51471">
    <property type="entry name" value="FE2OG_OXY"/>
    <property type="match status" value="1"/>
</dbReference>
<evidence type="ECO:0000313" key="5">
    <source>
        <dbReference type="Proteomes" id="UP000323000"/>
    </source>
</evidence>
<comment type="caution">
    <text evidence="4">The sequence shown here is derived from an EMBL/GenBank/DDBJ whole genome shotgun (WGS) entry which is preliminary data.</text>
</comment>
<dbReference type="EMBL" id="VAHF01000013">
    <property type="protein sequence ID" value="TXG47785.1"/>
    <property type="molecule type" value="Genomic_DNA"/>
</dbReference>
<proteinExistence type="predicted"/>
<dbReference type="AlphaFoldDB" id="A0A5C7GT77"/>
<protein>
    <recommendedName>
        <fullName evidence="3">Fe2OG dioxygenase domain-containing protein</fullName>
    </recommendedName>
</protein>
<keyword evidence="5" id="KW-1185">Reference proteome</keyword>
<evidence type="ECO:0000256" key="2">
    <source>
        <dbReference type="ARBA" id="ARBA00023004"/>
    </source>
</evidence>
<dbReference type="SUPFAM" id="SSF51197">
    <property type="entry name" value="Clavaminate synthase-like"/>
    <property type="match status" value="1"/>
</dbReference>
<feature type="domain" description="Fe2OG dioxygenase" evidence="3">
    <location>
        <begin position="1"/>
        <end position="108"/>
    </location>
</feature>
<dbReference type="OrthoDB" id="288590at2759"/>
<gene>
    <name evidence="4" type="ORF">EZV62_027079</name>
</gene>
<dbReference type="InterPro" id="IPR044861">
    <property type="entry name" value="IPNS-like_FE2OG_OXY"/>
</dbReference>
<evidence type="ECO:0000256" key="1">
    <source>
        <dbReference type="ARBA" id="ARBA00022723"/>
    </source>
</evidence>
<dbReference type="InterPro" id="IPR005123">
    <property type="entry name" value="Oxoglu/Fe-dep_dioxygenase_dom"/>
</dbReference>
<keyword evidence="2" id="KW-0408">Iron</keyword>